<feature type="compositionally biased region" description="Acidic residues" evidence="12">
    <location>
        <begin position="796"/>
        <end position="807"/>
    </location>
</feature>
<dbReference type="SMART" id="SM00240">
    <property type="entry name" value="FHA"/>
    <property type="match status" value="1"/>
</dbReference>
<evidence type="ECO:0000256" key="10">
    <source>
        <dbReference type="PROSITE-ProRule" id="PRU10141"/>
    </source>
</evidence>
<feature type="binding site" evidence="8">
    <location>
        <position position="604"/>
    </location>
    <ligand>
        <name>ATP</name>
        <dbReference type="ChEBI" id="CHEBI:30616"/>
    </ligand>
</feature>
<dbReference type="Proteomes" id="UP000192927">
    <property type="component" value="Unassembled WGS sequence"/>
</dbReference>
<dbReference type="InterPro" id="IPR000253">
    <property type="entry name" value="FHA_dom"/>
</dbReference>
<dbReference type="InterPro" id="IPR030616">
    <property type="entry name" value="Aur-like"/>
</dbReference>
<dbReference type="FunFam" id="3.30.200.20:FF:000470">
    <property type="entry name" value="Serine/threonine-protein kinase RAD53"/>
    <property type="match status" value="1"/>
</dbReference>
<evidence type="ECO:0000256" key="5">
    <source>
        <dbReference type="ARBA" id="ARBA00022777"/>
    </source>
</evidence>
<feature type="compositionally biased region" description="Polar residues" evidence="12">
    <location>
        <begin position="1156"/>
        <end position="1165"/>
    </location>
</feature>
<dbReference type="Gene3D" id="2.60.200.20">
    <property type="match status" value="1"/>
</dbReference>
<dbReference type="InterPro" id="IPR008984">
    <property type="entry name" value="SMAD_FHA_dom_sf"/>
</dbReference>
<evidence type="ECO:0000256" key="6">
    <source>
        <dbReference type="ARBA" id="ARBA00022840"/>
    </source>
</evidence>
<dbReference type="PROSITE" id="PS00107">
    <property type="entry name" value="PROTEIN_KINASE_ATP"/>
    <property type="match status" value="1"/>
</dbReference>
<evidence type="ECO:0000256" key="4">
    <source>
        <dbReference type="ARBA" id="ARBA00022741"/>
    </source>
</evidence>
<dbReference type="Pfam" id="PF00069">
    <property type="entry name" value="Pkinase"/>
    <property type="match status" value="1"/>
</dbReference>
<proteinExistence type="inferred from homology"/>
<dbReference type="InterPro" id="IPR011009">
    <property type="entry name" value="Kinase-like_dom_sf"/>
</dbReference>
<dbReference type="PROSITE" id="PS50011">
    <property type="entry name" value="PROTEIN_KINASE_DOM"/>
    <property type="match status" value="1"/>
</dbReference>
<comment type="similarity">
    <text evidence="1">Belongs to the protein kinase superfamily. CAMK Ser/Thr protein kinase family. CHEK2 subfamily.</text>
</comment>
<feature type="region of interest" description="Disordered" evidence="12">
    <location>
        <begin position="973"/>
        <end position="1038"/>
    </location>
</feature>
<organism evidence="15 16">
    <name type="scientific">Lasallia pustulata</name>
    <dbReference type="NCBI Taxonomy" id="136370"/>
    <lineage>
        <taxon>Eukaryota</taxon>
        <taxon>Fungi</taxon>
        <taxon>Dikarya</taxon>
        <taxon>Ascomycota</taxon>
        <taxon>Pezizomycotina</taxon>
        <taxon>Lecanoromycetes</taxon>
        <taxon>OSLEUM clade</taxon>
        <taxon>Umbilicariomycetidae</taxon>
        <taxon>Umbilicariales</taxon>
        <taxon>Umbilicariaceae</taxon>
        <taxon>Lasallia</taxon>
    </lineage>
</organism>
<evidence type="ECO:0000256" key="11">
    <source>
        <dbReference type="SAM" id="Coils"/>
    </source>
</evidence>
<dbReference type="Gene3D" id="1.10.510.10">
    <property type="entry name" value="Transferase(Phosphotransferase) domain 1"/>
    <property type="match status" value="1"/>
</dbReference>
<evidence type="ECO:0000256" key="8">
    <source>
        <dbReference type="PIRSR" id="PIRSR630616-2"/>
    </source>
</evidence>
<evidence type="ECO:0000313" key="15">
    <source>
        <dbReference type="EMBL" id="SLM37673.1"/>
    </source>
</evidence>
<dbReference type="Pfam" id="PF00498">
    <property type="entry name" value="FHA"/>
    <property type="match status" value="1"/>
</dbReference>
<feature type="compositionally biased region" description="Polar residues" evidence="12">
    <location>
        <begin position="895"/>
        <end position="908"/>
    </location>
</feature>
<evidence type="ECO:0000256" key="9">
    <source>
        <dbReference type="PIRSR" id="PIRSR630616-3"/>
    </source>
</evidence>
<keyword evidence="16" id="KW-1185">Reference proteome</keyword>
<accession>A0A1W5D3I0</accession>
<evidence type="ECO:0000313" key="16">
    <source>
        <dbReference type="Proteomes" id="UP000192927"/>
    </source>
</evidence>
<feature type="region of interest" description="Disordered" evidence="12">
    <location>
        <begin position="1151"/>
        <end position="1173"/>
    </location>
</feature>
<feature type="binding site" evidence="8 10">
    <location>
        <position position="489"/>
    </location>
    <ligand>
        <name>ATP</name>
        <dbReference type="ChEBI" id="CHEBI:30616"/>
    </ligand>
</feature>
<keyword evidence="5 15" id="KW-0418">Kinase</keyword>
<dbReference type="EMBL" id="FWEW01001806">
    <property type="protein sequence ID" value="SLM37673.1"/>
    <property type="molecule type" value="Genomic_DNA"/>
</dbReference>
<dbReference type="InterPro" id="IPR000719">
    <property type="entry name" value="Prot_kinase_dom"/>
</dbReference>
<feature type="compositionally biased region" description="Basic and acidic residues" evidence="12">
    <location>
        <begin position="1341"/>
        <end position="1351"/>
    </location>
</feature>
<feature type="compositionally biased region" description="Polar residues" evidence="12">
    <location>
        <begin position="1"/>
        <end position="10"/>
    </location>
</feature>
<feature type="domain" description="Protein kinase" evidence="14">
    <location>
        <begin position="460"/>
        <end position="744"/>
    </location>
</feature>
<feature type="region of interest" description="Disordered" evidence="12">
    <location>
        <begin position="1335"/>
        <end position="1385"/>
    </location>
</feature>
<dbReference type="InterPro" id="IPR008271">
    <property type="entry name" value="Ser/Thr_kinase_AS"/>
</dbReference>
<dbReference type="SUPFAM" id="SSF56112">
    <property type="entry name" value="Protein kinase-like (PK-like)"/>
    <property type="match status" value="1"/>
</dbReference>
<evidence type="ECO:0000256" key="2">
    <source>
        <dbReference type="ARBA" id="ARBA00022527"/>
    </source>
</evidence>
<feature type="coiled-coil region" evidence="11">
    <location>
        <begin position="379"/>
        <end position="409"/>
    </location>
</feature>
<dbReference type="PROSITE" id="PS00108">
    <property type="entry name" value="PROTEIN_KINASE_ST"/>
    <property type="match status" value="1"/>
</dbReference>
<feature type="cross-link" description="Glycyl lysine isopeptide (Lys-Gly) (interchain with G-Cter in SUMO2)" evidence="9">
    <location>
        <position position="586"/>
    </location>
</feature>
<feature type="active site" description="Proton acceptor" evidence="7">
    <location>
        <position position="584"/>
    </location>
</feature>
<feature type="region of interest" description="Disordered" evidence="12">
    <location>
        <begin position="1"/>
        <end position="61"/>
    </location>
</feature>
<feature type="domain" description="FHA" evidence="13">
    <location>
        <begin position="275"/>
        <end position="329"/>
    </location>
</feature>
<feature type="region of interest" description="Disordered" evidence="12">
    <location>
        <begin position="788"/>
        <end position="833"/>
    </location>
</feature>
<evidence type="ECO:0000256" key="3">
    <source>
        <dbReference type="ARBA" id="ARBA00022679"/>
    </source>
</evidence>
<feature type="compositionally biased region" description="Low complexity" evidence="12">
    <location>
        <begin position="910"/>
        <end position="922"/>
    </location>
</feature>
<feature type="region of interest" description="Disordered" evidence="12">
    <location>
        <begin position="895"/>
        <end position="954"/>
    </location>
</feature>
<dbReference type="InterPro" id="IPR017441">
    <property type="entry name" value="Protein_kinase_ATP_BS"/>
</dbReference>
<feature type="compositionally biased region" description="Basic and acidic residues" evidence="12">
    <location>
        <begin position="30"/>
        <end position="41"/>
    </location>
</feature>
<keyword evidence="4 8" id="KW-0547">Nucleotide-binding</keyword>
<reference evidence="16" key="1">
    <citation type="submission" date="2017-03" db="EMBL/GenBank/DDBJ databases">
        <authorList>
            <person name="Sharma R."/>
            <person name="Thines M."/>
        </authorList>
    </citation>
    <scope>NUCLEOTIDE SEQUENCE [LARGE SCALE GENOMIC DNA]</scope>
</reference>
<feature type="compositionally biased region" description="Polar residues" evidence="12">
    <location>
        <begin position="998"/>
        <end position="1008"/>
    </location>
</feature>
<protein>
    <submittedName>
        <fullName evidence="15">Camk protein kinase</fullName>
    </submittedName>
</protein>
<evidence type="ECO:0000256" key="12">
    <source>
        <dbReference type="SAM" id="MobiDB-lite"/>
    </source>
</evidence>
<evidence type="ECO:0000259" key="14">
    <source>
        <dbReference type="PROSITE" id="PS50011"/>
    </source>
</evidence>
<feature type="compositionally biased region" description="Low complexity" evidence="12">
    <location>
        <begin position="986"/>
        <end position="997"/>
    </location>
</feature>
<name>A0A1W5D3I0_9LECA</name>
<keyword evidence="6 8" id="KW-0067">ATP-binding</keyword>
<dbReference type="PANTHER" id="PTHR24350">
    <property type="entry name" value="SERINE/THREONINE-PROTEIN KINASE IAL-RELATED"/>
    <property type="match status" value="1"/>
</dbReference>
<evidence type="ECO:0000256" key="1">
    <source>
        <dbReference type="ARBA" id="ARBA00005575"/>
    </source>
</evidence>
<dbReference type="GO" id="GO:0004674">
    <property type="term" value="F:protein serine/threonine kinase activity"/>
    <property type="evidence" value="ECO:0007669"/>
    <property type="project" value="UniProtKB-KW"/>
</dbReference>
<sequence length="1385" mass="152681">MASPSHSCNSGYDGDTEEDYSDAVSSYVDDANRDSQEHAPDRGTPISPQKDTSAPILWDRARSGALSKEELPDSEVDLNAKKSSWSFESVRTVIIPGGTKITPKPQPKYPLHKRGINCNGRLPSEGPQHIYGTKMDEDATQLSTQPLLDPRRLGRNTSGLSVKDESDVICLMHPCSPAAYEAVELVAFASPQHILQNEGLSRCLDEVEKPGATVPAEEWLTEEAPYDKAAFGDESQPALPTKLSNKELAFSRDNSKTLDIALRLSSRVHMPYMGFCFGRNSKKCDIVLGTQSDERHVSGMHFRIYLTQQAIVMLEDVSTNGTVVDGNLLMSDQSRIKATKGHVQQTRMIQQGSIIKLVTKDAKDEIKFIVSMPARDHAAHLYQQRLVEYLALIAQAERQAEAVKRAEAEGNKLKLGTIAVHPFKEPLKVPTPPISESKPYLVSASSKDTYGMHWNGGDKYNVVGYIGKGAFAMVYKLATVNNGKVFAVKELDKRMFVKNGSLDDKVHNELKIIRKLQHPHIVKYVDHADIPRYLYIIMEYVAGGELLSYISIKGAMPEYMCQTVARQILHALDYLHKCHITHRDIKPDNILIDTTDPLVVKLSDFGLSKVVKDQETFLKTFCGTLLYCAPEVYPDYERYKLGLPRKRRRAHEPAPRTSPYGHAVDIWSFGAVLFHLSSSKPPYMGSADDRGALMLEHIMTTPLDVEPLKQSGVSANGIDFIKKMLVLEPEMRSTDAQCLKDPWLATSAVVDEGAMEMDDQPVGLNAIREENEGEELDASQLSLADDHAEAGAHDGEESDNLEVDETDDARRSKRMKVETGYVSRGRTETSSSGEVAYPTLPLMRSIESDALHTLNTAKARPANRLFGEIGSSALRSSGVLGHDAHMALQVQMQAQGSRGDTASLSRSGPNVKTDVNTNVNVNDEVRATDDGLTQHKLRQPQSLSTGPGDFVQGTSASSLMGAEELVGQLNMASPEAGASAKSAPNTAPATPGTPGTPSSRDQAPSSTAALVGSKRSSTERQESSTGNASKRSKLDPRVELDRHPALYYDMQDPSTWNYAYASKVSGRDYVGENAARCQAELAASRAKSMSEDKPFDESDEQAIRDKYRENATLSIVALHEPDPEKRKKLELNRHLWEAQRKEDDAYQRKLYGIGDPTSTSKSTTGNKDDKFVKPPVRLGKLTTVPDSIVESSIKLTERVTTWGRDPESTIQYKDMKDTRVPKNAFDITFWRSGIEKAMKKGEDWTTMPNVFAIITTRATHYILVNGVKLTRVADEGDGWLYGRLFTGDIITVYEDNGEFLKFKCEFFWGASKEPRPSGQTFIVEKQTDKFQELGLESLRMSQEKTPSREASEVGDEGAEAKTAVGTEIAKEKGGKEAAGASAATI</sequence>
<dbReference type="SUPFAM" id="SSF49879">
    <property type="entry name" value="SMAD/FHA domain"/>
    <property type="match status" value="1"/>
</dbReference>
<dbReference type="PROSITE" id="PS50006">
    <property type="entry name" value="FHA_DOMAIN"/>
    <property type="match status" value="1"/>
</dbReference>
<keyword evidence="2" id="KW-0723">Serine/threonine-protein kinase</keyword>
<evidence type="ECO:0000259" key="13">
    <source>
        <dbReference type="PROSITE" id="PS50006"/>
    </source>
</evidence>
<feature type="compositionally biased region" description="Basic and acidic residues" evidence="12">
    <location>
        <begin position="923"/>
        <end position="933"/>
    </location>
</feature>
<dbReference type="GO" id="GO:0005524">
    <property type="term" value="F:ATP binding"/>
    <property type="evidence" value="ECO:0007669"/>
    <property type="project" value="UniProtKB-UniRule"/>
</dbReference>
<keyword evidence="3" id="KW-0808">Transferase</keyword>
<keyword evidence="11" id="KW-0175">Coiled coil</keyword>
<dbReference type="SMART" id="SM00220">
    <property type="entry name" value="S_TKc"/>
    <property type="match status" value="1"/>
</dbReference>
<evidence type="ECO:0000256" key="7">
    <source>
        <dbReference type="PIRSR" id="PIRSR630616-1"/>
    </source>
</evidence>